<feature type="transmembrane region" description="Helical" evidence="1">
    <location>
        <begin position="149"/>
        <end position="169"/>
    </location>
</feature>
<dbReference type="EMBL" id="BAAANO010000028">
    <property type="protein sequence ID" value="GAA2013050.1"/>
    <property type="molecule type" value="Genomic_DNA"/>
</dbReference>
<evidence type="ECO:0008006" key="4">
    <source>
        <dbReference type="Google" id="ProtNLM"/>
    </source>
</evidence>
<reference evidence="3" key="1">
    <citation type="journal article" date="2019" name="Int. J. Syst. Evol. Microbiol.">
        <title>The Global Catalogue of Microorganisms (GCM) 10K type strain sequencing project: providing services to taxonomists for standard genome sequencing and annotation.</title>
        <authorList>
            <consortium name="The Broad Institute Genomics Platform"/>
            <consortium name="The Broad Institute Genome Sequencing Center for Infectious Disease"/>
            <person name="Wu L."/>
            <person name="Ma J."/>
        </authorList>
    </citation>
    <scope>NUCLEOTIDE SEQUENCE [LARGE SCALE GENOMIC DNA]</scope>
    <source>
        <strain evidence="3">JCM 14546</strain>
    </source>
</reference>
<feature type="transmembrane region" description="Helical" evidence="1">
    <location>
        <begin position="181"/>
        <end position="204"/>
    </location>
</feature>
<keyword evidence="1" id="KW-1133">Transmembrane helix</keyword>
<evidence type="ECO:0000256" key="1">
    <source>
        <dbReference type="SAM" id="Phobius"/>
    </source>
</evidence>
<keyword evidence="1" id="KW-0812">Transmembrane</keyword>
<gene>
    <name evidence="2" type="ORF">GCM10009755_25850</name>
</gene>
<protein>
    <recommendedName>
        <fullName evidence="4">ABC transporter permease</fullName>
    </recommendedName>
</protein>
<keyword evidence="1" id="KW-0472">Membrane</keyword>
<feature type="transmembrane region" description="Helical" evidence="1">
    <location>
        <begin position="40"/>
        <end position="61"/>
    </location>
</feature>
<evidence type="ECO:0000313" key="3">
    <source>
        <dbReference type="Proteomes" id="UP001500755"/>
    </source>
</evidence>
<feature type="transmembrane region" description="Helical" evidence="1">
    <location>
        <begin position="296"/>
        <end position="313"/>
    </location>
</feature>
<evidence type="ECO:0000313" key="2">
    <source>
        <dbReference type="EMBL" id="GAA2013050.1"/>
    </source>
</evidence>
<keyword evidence="3" id="KW-1185">Reference proteome</keyword>
<feature type="transmembrane region" description="Helical" evidence="1">
    <location>
        <begin position="95"/>
        <end position="116"/>
    </location>
</feature>
<sequence length="320" mass="34773">MTTHTDSPRPELLHTRADLHRRTSAFEITRYELHGSRWSVLVWAVVLFAVGSLYLSVYASMKDVFDEQSEMMQQFPPEIMNVLGGTGALTTGAGFAQATFVGLLGFVLGSIALISWGQKAIAGPEESGDLELTMSHGLSRTRYYLEQSLALLLRAVLLAAVVGGTLALYNRLIGLDIEDAAIPAGALAWFSLVLLAGVGALAGGAVFGRRIWATAVGAGVIVISFLTNALGSQGDSIDWLLDISPYSWAFGGAPLENGWSVWAWFENGSWCAGNGETYCFDRAWFFGWDSWSTNPLLVLVLALVLWLVGWWAFTRRDLGK</sequence>
<dbReference type="Proteomes" id="UP001500755">
    <property type="component" value="Unassembled WGS sequence"/>
</dbReference>
<accession>A0ABP5F069</accession>
<feature type="transmembrane region" description="Helical" evidence="1">
    <location>
        <begin position="211"/>
        <end position="231"/>
    </location>
</feature>
<organism evidence="2 3">
    <name type="scientific">Brevibacterium samyangense</name>
    <dbReference type="NCBI Taxonomy" id="366888"/>
    <lineage>
        <taxon>Bacteria</taxon>
        <taxon>Bacillati</taxon>
        <taxon>Actinomycetota</taxon>
        <taxon>Actinomycetes</taxon>
        <taxon>Micrococcales</taxon>
        <taxon>Brevibacteriaceae</taxon>
        <taxon>Brevibacterium</taxon>
    </lineage>
</organism>
<proteinExistence type="predicted"/>
<name>A0ABP5F069_9MICO</name>
<comment type="caution">
    <text evidence="2">The sequence shown here is derived from an EMBL/GenBank/DDBJ whole genome shotgun (WGS) entry which is preliminary data.</text>
</comment>
<dbReference type="RefSeq" id="WP_344310331.1">
    <property type="nucleotide sequence ID" value="NZ_BAAANO010000028.1"/>
</dbReference>